<evidence type="ECO:0000256" key="1">
    <source>
        <dbReference type="ARBA" id="ARBA00000824"/>
    </source>
</evidence>
<keyword evidence="10" id="KW-0028">Amino-acid biosynthesis</keyword>
<dbReference type="PANTHER" id="PTHR21022">
    <property type="entry name" value="PREPHENATE DEHYDRATASE P PROTEIN"/>
    <property type="match status" value="1"/>
</dbReference>
<keyword evidence="12" id="KW-0584">Phenylalanine biosynthesis</keyword>
<evidence type="ECO:0000313" key="23">
    <source>
        <dbReference type="EMBL" id="EHL12860.1"/>
    </source>
</evidence>
<evidence type="ECO:0000256" key="8">
    <source>
        <dbReference type="ARBA" id="ARBA00021872"/>
    </source>
</evidence>
<dbReference type="PIRSF" id="PIRSF001500">
    <property type="entry name" value="Chor_mut_pdt_Ppr"/>
    <property type="match status" value="1"/>
</dbReference>
<dbReference type="InterPro" id="IPR008242">
    <property type="entry name" value="Chor_mutase/pphenate_deHydtase"/>
</dbReference>
<reference evidence="23 24" key="1">
    <citation type="submission" date="2011-08" db="EMBL/GenBank/DDBJ databases">
        <title>The Genome Sequence of Oribacterium sp. ACB7.</title>
        <authorList>
            <consortium name="The Broad Institute Genome Sequencing Platform"/>
            <person name="Earl A."/>
            <person name="Ward D."/>
            <person name="Feldgarden M."/>
            <person name="Gevers D."/>
            <person name="Sizova M."/>
            <person name="Hazen A."/>
            <person name="Epstein S."/>
            <person name="Young S.K."/>
            <person name="Zeng Q."/>
            <person name="Gargeya S."/>
            <person name="Fitzgerald M."/>
            <person name="Haas B."/>
            <person name="Abouelleil A."/>
            <person name="Alvarado L."/>
            <person name="Arachchi H.M."/>
            <person name="Berlin A."/>
            <person name="Brown A."/>
            <person name="Chapman S.B."/>
            <person name="Chen Z."/>
            <person name="Dunbar C."/>
            <person name="Freedman E."/>
            <person name="Gearin G."/>
            <person name="Gellesch M."/>
            <person name="Goldberg J."/>
            <person name="Griggs A."/>
            <person name="Gujja S."/>
            <person name="Heiman D."/>
            <person name="Howarth C."/>
            <person name="Larson L."/>
            <person name="Lui A."/>
            <person name="MacDonald P.J.P."/>
            <person name="Montmayeur A."/>
            <person name="Murphy C."/>
            <person name="Neiman D."/>
            <person name="Pearson M."/>
            <person name="Priest M."/>
            <person name="Roberts A."/>
            <person name="Saif S."/>
            <person name="Shea T."/>
            <person name="Shenoy N."/>
            <person name="Sisk P."/>
            <person name="Stolte C."/>
            <person name="Sykes S."/>
            <person name="Wortman J."/>
            <person name="Nusbaum C."/>
            <person name="Birren B."/>
        </authorList>
    </citation>
    <scope>NUCLEOTIDE SEQUENCE [LARGE SCALE GENOMIC DNA]</scope>
    <source>
        <strain evidence="23 24">ACB7</strain>
    </source>
</reference>
<dbReference type="GO" id="GO:0046417">
    <property type="term" value="P:chorismate metabolic process"/>
    <property type="evidence" value="ECO:0007669"/>
    <property type="project" value="InterPro"/>
</dbReference>
<evidence type="ECO:0000256" key="4">
    <source>
        <dbReference type="ARBA" id="ARBA00004741"/>
    </source>
</evidence>
<keyword evidence="15" id="KW-0511">Multifunctional enzyme</keyword>
<dbReference type="GO" id="GO:0004106">
    <property type="term" value="F:chorismate mutase activity"/>
    <property type="evidence" value="ECO:0007669"/>
    <property type="project" value="UniProtKB-EC"/>
</dbReference>
<evidence type="ECO:0000256" key="11">
    <source>
        <dbReference type="ARBA" id="ARBA00023141"/>
    </source>
</evidence>
<feature type="site" description="Essential for prephenate dehydratase activity" evidence="19">
    <location>
        <position position="279"/>
    </location>
</feature>
<dbReference type="CDD" id="cd04905">
    <property type="entry name" value="ACT_CM-PDT"/>
    <property type="match status" value="1"/>
</dbReference>
<evidence type="ECO:0000313" key="24">
    <source>
        <dbReference type="Proteomes" id="UP000003527"/>
    </source>
</evidence>
<dbReference type="InterPro" id="IPR002912">
    <property type="entry name" value="ACT_dom"/>
</dbReference>
<dbReference type="GO" id="GO:0004664">
    <property type="term" value="F:prephenate dehydratase activity"/>
    <property type="evidence" value="ECO:0007669"/>
    <property type="project" value="UniProtKB-EC"/>
</dbReference>
<dbReference type="UniPathway" id="UPA00120">
    <property type="reaction ID" value="UER00203"/>
</dbReference>
<evidence type="ECO:0000256" key="15">
    <source>
        <dbReference type="ARBA" id="ARBA00023268"/>
    </source>
</evidence>
<dbReference type="UniPathway" id="UPA00121">
    <property type="reaction ID" value="UER00345"/>
</dbReference>
<evidence type="ECO:0000256" key="13">
    <source>
        <dbReference type="ARBA" id="ARBA00023235"/>
    </source>
</evidence>
<comment type="subcellular location">
    <subcellularLocation>
        <location evidence="3">Cytoplasm</location>
    </subcellularLocation>
</comment>
<evidence type="ECO:0000256" key="18">
    <source>
        <dbReference type="ARBA" id="ARBA00047848"/>
    </source>
</evidence>
<dbReference type="RefSeq" id="WP_009536009.1">
    <property type="nucleotide sequence ID" value="NZ_JH414504.1"/>
</dbReference>
<evidence type="ECO:0000256" key="7">
    <source>
        <dbReference type="ARBA" id="ARBA00014401"/>
    </source>
</evidence>
<dbReference type="Pfam" id="PF01817">
    <property type="entry name" value="CM_2"/>
    <property type="match status" value="1"/>
</dbReference>
<dbReference type="EC" id="4.2.1.51" evidence="6"/>
<feature type="domain" description="Prephenate dehydratase" evidence="21">
    <location>
        <begin position="110"/>
        <end position="286"/>
    </location>
</feature>
<dbReference type="Gene3D" id="3.30.70.260">
    <property type="match status" value="1"/>
</dbReference>
<organism evidence="23 24">
    <name type="scientific">Oribacterium asaccharolyticum ACB7</name>
    <dbReference type="NCBI Taxonomy" id="796944"/>
    <lineage>
        <taxon>Bacteria</taxon>
        <taxon>Bacillati</taxon>
        <taxon>Bacillota</taxon>
        <taxon>Clostridia</taxon>
        <taxon>Lachnospirales</taxon>
        <taxon>Lachnospiraceae</taxon>
        <taxon>Oribacterium</taxon>
    </lineage>
</organism>
<keyword evidence="24" id="KW-1185">Reference proteome</keyword>
<dbReference type="CDD" id="cd13631">
    <property type="entry name" value="PBP2_Ct-PDT_like"/>
    <property type="match status" value="1"/>
</dbReference>
<dbReference type="InterPro" id="IPR045865">
    <property type="entry name" value="ACT-like_dom_sf"/>
</dbReference>
<dbReference type="SUPFAM" id="SSF55021">
    <property type="entry name" value="ACT-like"/>
    <property type="match status" value="1"/>
</dbReference>
<name>G9WT28_9FIRM</name>
<dbReference type="EMBL" id="AFZD01000012">
    <property type="protein sequence ID" value="EHL12860.1"/>
    <property type="molecule type" value="Genomic_DNA"/>
</dbReference>
<evidence type="ECO:0000259" key="22">
    <source>
        <dbReference type="PROSITE" id="PS51671"/>
    </source>
</evidence>
<dbReference type="Proteomes" id="UP000003527">
    <property type="component" value="Unassembled WGS sequence"/>
</dbReference>
<dbReference type="InterPro" id="IPR036263">
    <property type="entry name" value="Chorismate_II_sf"/>
</dbReference>
<dbReference type="Gene3D" id="1.20.59.10">
    <property type="entry name" value="Chorismate mutase"/>
    <property type="match status" value="1"/>
</dbReference>
<feature type="domain" description="Chorismate mutase" evidence="20">
    <location>
        <begin position="1"/>
        <end position="87"/>
    </location>
</feature>
<dbReference type="InterPro" id="IPR036979">
    <property type="entry name" value="CM_dom_sf"/>
</dbReference>
<evidence type="ECO:0000256" key="10">
    <source>
        <dbReference type="ARBA" id="ARBA00022605"/>
    </source>
</evidence>
<dbReference type="PANTHER" id="PTHR21022:SF19">
    <property type="entry name" value="PREPHENATE DEHYDRATASE-RELATED"/>
    <property type="match status" value="1"/>
</dbReference>
<evidence type="ECO:0000256" key="2">
    <source>
        <dbReference type="ARBA" id="ARBA00002364"/>
    </source>
</evidence>
<dbReference type="AlphaFoldDB" id="G9WT28"/>
<sequence length="382" mass="43484">MGLEEIRKELDTIDREIVQLFQKRMDLSIEVAKDKAKTGKAVFDGKREEEKLNSISDMVGDPLLKTPARELFRGLMTLSRRRQLQYLSEIGHKSDFSFREVGELSFSGKKLAAQGVKWSYSYLAGRVFFQEDSIEFVEHFQDVLEAVQSGKADYGILPMDNSTYGMVQDNYDLLSRYEELSVLKEINYPVSHCLCSAGDYRTEEIRKVYSHPQALAQCREFFKEYPFMEKIADLNTAIAAKKLAETKEEYAAVLCSRPAAEYYGLRILQDGVSSKENTTRFFLIGKEKIYTKDADKLTMILWAANQAGSLYHVLGDFTWNGLSLSMIQSRPVGDKAFSYLFFVDVSGNLSEPEMENALSALKEEGVQFRILGNYLPCKVKNS</sequence>
<dbReference type="PROSITE" id="PS51168">
    <property type="entry name" value="CHORISMATE_MUT_2"/>
    <property type="match status" value="1"/>
</dbReference>
<comment type="function">
    <text evidence="2">Catalyzes the Claisen rearrangement of chorismate to prephenate and the decarboxylation/dehydration of prephenate to phenylpyruvate.</text>
</comment>
<evidence type="ECO:0000256" key="14">
    <source>
        <dbReference type="ARBA" id="ARBA00023239"/>
    </source>
</evidence>
<dbReference type="SUPFAM" id="SSF48600">
    <property type="entry name" value="Chorismate mutase II"/>
    <property type="match status" value="1"/>
</dbReference>
<evidence type="ECO:0000256" key="6">
    <source>
        <dbReference type="ARBA" id="ARBA00013147"/>
    </source>
</evidence>
<comment type="catalytic activity">
    <reaction evidence="18">
        <text>prephenate + H(+) = 3-phenylpyruvate + CO2 + H2O</text>
        <dbReference type="Rhea" id="RHEA:21648"/>
        <dbReference type="ChEBI" id="CHEBI:15377"/>
        <dbReference type="ChEBI" id="CHEBI:15378"/>
        <dbReference type="ChEBI" id="CHEBI:16526"/>
        <dbReference type="ChEBI" id="CHEBI:18005"/>
        <dbReference type="ChEBI" id="CHEBI:29934"/>
        <dbReference type="EC" id="4.2.1.51"/>
    </reaction>
</comment>
<keyword evidence="14" id="KW-0456">Lyase</keyword>
<protein>
    <recommendedName>
        <fullName evidence="7">Bifunctional chorismate mutase/prephenate dehydratase</fullName>
        <ecNumber evidence="6">4.2.1.51</ecNumber>
    </recommendedName>
    <alternativeName>
        <fullName evidence="17">Chorismate mutase-prephenate dehydratase</fullName>
    </alternativeName>
    <alternativeName>
        <fullName evidence="8">Prephenate dehydratase</fullName>
    </alternativeName>
    <alternativeName>
        <fullName evidence="16">p-protein</fullName>
    </alternativeName>
</protein>
<dbReference type="PROSITE" id="PS51171">
    <property type="entry name" value="PREPHENATE_DEHYDR_3"/>
    <property type="match status" value="1"/>
</dbReference>
<comment type="catalytic activity">
    <reaction evidence="1">
        <text>chorismate = prephenate</text>
        <dbReference type="Rhea" id="RHEA:13897"/>
        <dbReference type="ChEBI" id="CHEBI:29748"/>
        <dbReference type="ChEBI" id="CHEBI:29934"/>
        <dbReference type="EC" id="5.4.99.5"/>
    </reaction>
</comment>
<comment type="pathway">
    <text evidence="4">Amino-acid biosynthesis; L-phenylalanine biosynthesis; phenylpyruvate from prephenate: step 1/1.</text>
</comment>
<proteinExistence type="predicted"/>
<keyword evidence="11" id="KW-0057">Aromatic amino acid biosynthesis</keyword>
<keyword evidence="13" id="KW-0413">Isomerase</keyword>
<dbReference type="Pfam" id="PF00800">
    <property type="entry name" value="PDT"/>
    <property type="match status" value="1"/>
</dbReference>
<dbReference type="GO" id="GO:0005737">
    <property type="term" value="C:cytoplasm"/>
    <property type="evidence" value="ECO:0007669"/>
    <property type="project" value="UniProtKB-SubCell"/>
</dbReference>
<evidence type="ECO:0000259" key="20">
    <source>
        <dbReference type="PROSITE" id="PS51168"/>
    </source>
</evidence>
<evidence type="ECO:0000259" key="21">
    <source>
        <dbReference type="PROSITE" id="PS51171"/>
    </source>
</evidence>
<evidence type="ECO:0000256" key="16">
    <source>
        <dbReference type="ARBA" id="ARBA00031175"/>
    </source>
</evidence>
<dbReference type="PATRIC" id="fig|796944.3.peg.769"/>
<dbReference type="SUPFAM" id="SSF53850">
    <property type="entry name" value="Periplasmic binding protein-like II"/>
    <property type="match status" value="1"/>
</dbReference>
<gene>
    <name evidence="23" type="ORF">HMPREF9624_00062</name>
</gene>
<comment type="caution">
    <text evidence="23">The sequence shown here is derived from an EMBL/GenBank/DDBJ whole genome shotgun (WGS) entry which is preliminary data.</text>
</comment>
<evidence type="ECO:0000256" key="17">
    <source>
        <dbReference type="ARBA" id="ARBA00031520"/>
    </source>
</evidence>
<dbReference type="InterPro" id="IPR002701">
    <property type="entry name" value="CM_II_prokaryot"/>
</dbReference>
<comment type="pathway">
    <text evidence="5">Metabolic intermediate biosynthesis; prephenate biosynthesis; prephenate from chorismate: step 1/1.</text>
</comment>
<dbReference type="GO" id="GO:0009094">
    <property type="term" value="P:L-phenylalanine biosynthetic process"/>
    <property type="evidence" value="ECO:0007669"/>
    <property type="project" value="UniProtKB-UniPathway"/>
</dbReference>
<evidence type="ECO:0000256" key="12">
    <source>
        <dbReference type="ARBA" id="ARBA00023222"/>
    </source>
</evidence>
<accession>G9WT28</accession>
<dbReference type="PROSITE" id="PS51671">
    <property type="entry name" value="ACT"/>
    <property type="match status" value="1"/>
</dbReference>
<evidence type="ECO:0000256" key="5">
    <source>
        <dbReference type="ARBA" id="ARBA00004817"/>
    </source>
</evidence>
<keyword evidence="9" id="KW-0963">Cytoplasm</keyword>
<dbReference type="SMART" id="SM00830">
    <property type="entry name" value="CM_2"/>
    <property type="match status" value="1"/>
</dbReference>
<evidence type="ECO:0000256" key="9">
    <source>
        <dbReference type="ARBA" id="ARBA00022490"/>
    </source>
</evidence>
<feature type="domain" description="ACT" evidence="22">
    <location>
        <begin position="298"/>
        <end position="375"/>
    </location>
</feature>
<evidence type="ECO:0000256" key="19">
    <source>
        <dbReference type="PIRSR" id="PIRSR001500-2"/>
    </source>
</evidence>
<dbReference type="InterPro" id="IPR001086">
    <property type="entry name" value="Preph_deHydtase"/>
</dbReference>
<dbReference type="HOGENOM" id="CLU_035008_1_1_9"/>
<dbReference type="Gene3D" id="3.40.190.10">
    <property type="entry name" value="Periplasmic binding protein-like II"/>
    <property type="match status" value="2"/>
</dbReference>
<evidence type="ECO:0000256" key="3">
    <source>
        <dbReference type="ARBA" id="ARBA00004496"/>
    </source>
</evidence>